<name>A0ABP0X561_9BRYO</name>
<dbReference type="PANTHER" id="PTHR10292">
    <property type="entry name" value="CLATHRIN HEAVY CHAIN RELATED"/>
    <property type="match status" value="1"/>
</dbReference>
<evidence type="ECO:0000313" key="2">
    <source>
        <dbReference type="EMBL" id="CAK9274235.1"/>
    </source>
</evidence>
<dbReference type="InterPro" id="IPR000719">
    <property type="entry name" value="Prot_kinase_dom"/>
</dbReference>
<dbReference type="InterPro" id="IPR016024">
    <property type="entry name" value="ARM-type_fold"/>
</dbReference>
<dbReference type="SMART" id="SM00220">
    <property type="entry name" value="S_TKc"/>
    <property type="match status" value="1"/>
</dbReference>
<organism evidence="2 3">
    <name type="scientific">Sphagnum jensenii</name>
    <dbReference type="NCBI Taxonomy" id="128206"/>
    <lineage>
        <taxon>Eukaryota</taxon>
        <taxon>Viridiplantae</taxon>
        <taxon>Streptophyta</taxon>
        <taxon>Embryophyta</taxon>
        <taxon>Bryophyta</taxon>
        <taxon>Sphagnophytina</taxon>
        <taxon>Sphagnopsida</taxon>
        <taxon>Sphagnales</taxon>
        <taxon>Sphagnaceae</taxon>
        <taxon>Sphagnum</taxon>
    </lineage>
</organism>
<feature type="domain" description="Protein kinase" evidence="1">
    <location>
        <begin position="1"/>
        <end position="209"/>
    </location>
</feature>
<dbReference type="PROSITE" id="PS50011">
    <property type="entry name" value="PROTEIN_KINASE_DOM"/>
    <property type="match status" value="1"/>
</dbReference>
<gene>
    <name evidence="2" type="ORF">CSSPJE1EN1_LOCUS19713</name>
</gene>
<dbReference type="SUPFAM" id="SSF48371">
    <property type="entry name" value="ARM repeat"/>
    <property type="match status" value="1"/>
</dbReference>
<dbReference type="InterPro" id="IPR011009">
    <property type="entry name" value="Kinase-like_dom_sf"/>
</dbReference>
<proteinExistence type="predicted"/>
<dbReference type="InterPro" id="IPR012331">
    <property type="entry name" value="Clathrin_H-chain_linker"/>
</dbReference>
<dbReference type="Gene3D" id="1.10.510.10">
    <property type="entry name" value="Transferase(Phosphotransferase) domain 1"/>
    <property type="match status" value="1"/>
</dbReference>
<dbReference type="EMBL" id="OZ020101">
    <property type="protein sequence ID" value="CAK9274235.1"/>
    <property type="molecule type" value="Genomic_DNA"/>
</dbReference>
<dbReference type="Gene3D" id="1.25.40.30">
    <property type="match status" value="1"/>
</dbReference>
<dbReference type="Pfam" id="PF13838">
    <property type="entry name" value="Clathrin_H_link"/>
    <property type="match status" value="1"/>
</dbReference>
<evidence type="ECO:0000259" key="1">
    <source>
        <dbReference type="PROSITE" id="PS50011"/>
    </source>
</evidence>
<dbReference type="PANTHER" id="PTHR10292:SF1">
    <property type="entry name" value="CLATHRIN HEAVY CHAIN"/>
    <property type="match status" value="1"/>
</dbReference>
<dbReference type="PROSITE" id="PS00108">
    <property type="entry name" value="PROTEIN_KINASE_ST"/>
    <property type="match status" value="1"/>
</dbReference>
<dbReference type="Pfam" id="PF07714">
    <property type="entry name" value="PK_Tyr_Ser-Thr"/>
    <property type="match status" value="1"/>
</dbReference>
<protein>
    <recommendedName>
        <fullName evidence="1">Protein kinase domain-containing protein</fullName>
    </recommendedName>
</protein>
<dbReference type="InterPro" id="IPR001245">
    <property type="entry name" value="Ser-Thr/Tyr_kinase_cat_dom"/>
</dbReference>
<evidence type="ECO:0000313" key="3">
    <source>
        <dbReference type="Proteomes" id="UP001497444"/>
    </source>
</evidence>
<sequence length="460" mass="51876">MELMDEDLDSFMRNRLGPKTSLDPPFELLEAIDIMLQVAEGMKYLHQNKVMHQDLKAANILVKCNDGHVYAKVADFGVSKTIDSRCTDLNQTTDVGTTKWMAPELFGEESHDAGESVARESDLSLKYPFKVDIYSFGMVCYEILTGCIPFVNCNNMRDLRKRIKDGLRPDIPGRCPKQLATLIQACYHSNPAIRPSFRKICVELRHLMWSLMLSNLELGDSTAKWSNLSGAEHLVVKQFQELFSQHKYKEAADFAAGSPQGILRTPETVAKFQSIPVQPGQTSPVVQYFGTLLRKGKLNVFESLELSRLVVNQKKKNLLEKCLAEDKLEYSEELGDLVKTLDNDMASKIYIKMRENEIFFAAVAENGQFDRDLIYSKQGQGSLPHSPVGRGSPLISPLVVDLDRSHQQVPEDVYRKFHEFNLQGIHIKGKTLVEEQVNELKSFSESLKVLPTAAGKSTNR</sequence>
<dbReference type="Proteomes" id="UP001497444">
    <property type="component" value="Chromosome 6"/>
</dbReference>
<dbReference type="InterPro" id="IPR008271">
    <property type="entry name" value="Ser/Thr_kinase_AS"/>
</dbReference>
<accession>A0ABP0X561</accession>
<reference evidence="2" key="1">
    <citation type="submission" date="2024-02" db="EMBL/GenBank/DDBJ databases">
        <authorList>
            <consortium name="ELIXIR-Norway"/>
            <consortium name="Elixir Norway"/>
        </authorList>
    </citation>
    <scope>NUCLEOTIDE SEQUENCE</scope>
</reference>
<keyword evidence="3" id="KW-1185">Reference proteome</keyword>
<dbReference type="SUPFAM" id="SSF56112">
    <property type="entry name" value="Protein kinase-like (PK-like)"/>
    <property type="match status" value="1"/>
</dbReference>